<comment type="caution">
    <text evidence="2">The sequence shown here is derived from an EMBL/GenBank/DDBJ whole genome shotgun (WGS) entry which is preliminary data.</text>
</comment>
<dbReference type="Pfam" id="PF00149">
    <property type="entry name" value="Metallophos"/>
    <property type="match status" value="1"/>
</dbReference>
<dbReference type="Proteomes" id="UP000016368">
    <property type="component" value="Unassembled WGS sequence"/>
</dbReference>
<name>F3KSN1_9BURK</name>
<dbReference type="InterPro" id="IPR004843">
    <property type="entry name" value="Calcineurin-like_PHP"/>
</dbReference>
<reference evidence="2 3" key="1">
    <citation type="journal article" date="2011" name="EMBO J.">
        <title>Structural diversity of bacterial flagellar motors.</title>
        <authorList>
            <person name="Chen S."/>
            <person name="Beeby M."/>
            <person name="Murphy G.E."/>
            <person name="Leadbetter J.R."/>
            <person name="Hendrixson D.R."/>
            <person name="Briegel A."/>
            <person name="Li Z."/>
            <person name="Shi J."/>
            <person name="Tocheva E.I."/>
            <person name="Muller A."/>
            <person name="Dobro M.J."/>
            <person name="Jensen G.J."/>
        </authorList>
    </citation>
    <scope>NUCLEOTIDE SEQUENCE [LARGE SCALE GENOMIC DNA]</scope>
    <source>
        <strain evidence="2 3">ATCC 19624</strain>
    </source>
</reference>
<protein>
    <submittedName>
        <fullName evidence="2">Metallophosphoesterase</fullName>
    </submittedName>
</protein>
<dbReference type="PANTHER" id="PTHR37844">
    <property type="entry name" value="SER/THR PROTEIN PHOSPHATASE SUPERFAMILY (AFU_ORTHOLOGUE AFUA_1G14840)"/>
    <property type="match status" value="1"/>
</dbReference>
<dbReference type="eggNOG" id="COG1409">
    <property type="taxonomic scope" value="Bacteria"/>
</dbReference>
<evidence type="ECO:0000313" key="3">
    <source>
        <dbReference type="Proteomes" id="UP000016368"/>
    </source>
</evidence>
<dbReference type="InterPro" id="IPR029052">
    <property type="entry name" value="Metallo-depent_PP-like"/>
</dbReference>
<feature type="domain" description="Calcineurin-like phosphoesterase" evidence="1">
    <location>
        <begin position="5"/>
        <end position="92"/>
    </location>
</feature>
<dbReference type="AlphaFoldDB" id="F3KSN1"/>
<sequence>MTMTKLLILSDLHNDIQPMRAEVDGRRIDVDADVVVLAGDIHEGVQAPIWARQTFPDKEIILVAGNHEFYGRSWNKNLRELRQKSTELGIHFLEEDAVELFGIRFLGCTLWTDFALYGTDQAQDFMAKAYDRMSDYKRIKLDRLPGENWEWKELRRPQLIPLLAQRRHEAWCAMAGSRACCKQPGKDGGCDAPRAA</sequence>
<gene>
    <name evidence="2" type="ORF">HGR_07301</name>
</gene>
<dbReference type="SUPFAM" id="SSF56300">
    <property type="entry name" value="Metallo-dependent phosphatases"/>
    <property type="match status" value="1"/>
</dbReference>
<dbReference type="EMBL" id="AEGR01000052">
    <property type="protein sequence ID" value="EGI77100.1"/>
    <property type="molecule type" value="Genomic_DNA"/>
</dbReference>
<evidence type="ECO:0000259" key="1">
    <source>
        <dbReference type="Pfam" id="PF00149"/>
    </source>
</evidence>
<proteinExistence type="predicted"/>
<organism evidence="2 3">
    <name type="scientific">Hylemonella gracilis ATCC 19624</name>
    <dbReference type="NCBI Taxonomy" id="887062"/>
    <lineage>
        <taxon>Bacteria</taxon>
        <taxon>Pseudomonadati</taxon>
        <taxon>Pseudomonadota</taxon>
        <taxon>Betaproteobacteria</taxon>
        <taxon>Burkholderiales</taxon>
        <taxon>Comamonadaceae</taxon>
        <taxon>Hylemonella</taxon>
    </lineage>
</organism>
<dbReference type="STRING" id="887062.HGR_07301"/>
<accession>F3KSN1</accession>
<dbReference type="Gene3D" id="3.60.21.10">
    <property type="match status" value="1"/>
</dbReference>
<dbReference type="GO" id="GO:0016787">
    <property type="term" value="F:hydrolase activity"/>
    <property type="evidence" value="ECO:0007669"/>
    <property type="project" value="InterPro"/>
</dbReference>
<keyword evidence="3" id="KW-1185">Reference proteome</keyword>
<evidence type="ECO:0000313" key="2">
    <source>
        <dbReference type="EMBL" id="EGI77100.1"/>
    </source>
</evidence>
<dbReference type="PANTHER" id="PTHR37844:SF2">
    <property type="entry name" value="SER_THR PROTEIN PHOSPHATASE SUPERFAMILY (AFU_ORTHOLOGUE AFUA_1G14840)"/>
    <property type="match status" value="1"/>
</dbReference>